<dbReference type="GO" id="GO:0052381">
    <property type="term" value="F:tRNA dimethylallyltransferase activity"/>
    <property type="evidence" value="ECO:0007669"/>
    <property type="project" value="TreeGrafter"/>
</dbReference>
<accession>A0AAV0NJ39</accession>
<sequence>MGATGCGKSKLSVDLSIACGYEAEIINSDKMQLYRGLDISTNKIGTTAASSGSTSRSPFSATTSAGGWTRWWRPG</sequence>
<organism evidence="7 8">
    <name type="scientific">Linum tenue</name>
    <dbReference type="NCBI Taxonomy" id="586396"/>
    <lineage>
        <taxon>Eukaryota</taxon>
        <taxon>Viridiplantae</taxon>
        <taxon>Streptophyta</taxon>
        <taxon>Embryophyta</taxon>
        <taxon>Tracheophyta</taxon>
        <taxon>Spermatophyta</taxon>
        <taxon>Magnoliopsida</taxon>
        <taxon>eudicotyledons</taxon>
        <taxon>Gunneridae</taxon>
        <taxon>Pentapetalae</taxon>
        <taxon>rosids</taxon>
        <taxon>fabids</taxon>
        <taxon>Malpighiales</taxon>
        <taxon>Linaceae</taxon>
        <taxon>Linum</taxon>
    </lineage>
</organism>
<comment type="similarity">
    <text evidence="1">Belongs to the IPP transferase family.</text>
</comment>
<evidence type="ECO:0000256" key="1">
    <source>
        <dbReference type="ARBA" id="ARBA00005842"/>
    </source>
</evidence>
<dbReference type="GO" id="GO:0005524">
    <property type="term" value="F:ATP binding"/>
    <property type="evidence" value="ECO:0007669"/>
    <property type="project" value="UniProtKB-KW"/>
</dbReference>
<keyword evidence="2" id="KW-0808">Transferase</keyword>
<evidence type="ECO:0000256" key="4">
    <source>
        <dbReference type="ARBA" id="ARBA00022741"/>
    </source>
</evidence>
<name>A0AAV0NJ39_9ROSI</name>
<dbReference type="EMBL" id="CAMGYJ010000008">
    <property type="protein sequence ID" value="CAI0458306.1"/>
    <property type="molecule type" value="Genomic_DNA"/>
</dbReference>
<dbReference type="InterPro" id="IPR039657">
    <property type="entry name" value="Dimethylallyltransferase"/>
</dbReference>
<evidence type="ECO:0000256" key="2">
    <source>
        <dbReference type="ARBA" id="ARBA00022679"/>
    </source>
</evidence>
<dbReference type="GO" id="GO:0009691">
    <property type="term" value="P:cytokinin biosynthetic process"/>
    <property type="evidence" value="ECO:0007669"/>
    <property type="project" value="UniProtKB-KW"/>
</dbReference>
<reference evidence="7" key="1">
    <citation type="submission" date="2022-08" db="EMBL/GenBank/DDBJ databases">
        <authorList>
            <person name="Gutierrez-Valencia J."/>
        </authorList>
    </citation>
    <scope>NUCLEOTIDE SEQUENCE</scope>
</reference>
<feature type="compositionally biased region" description="Low complexity" evidence="6">
    <location>
        <begin position="47"/>
        <end position="62"/>
    </location>
</feature>
<proteinExistence type="inferred from homology"/>
<gene>
    <name evidence="7" type="ORF">LITE_LOCUS33469</name>
</gene>
<keyword evidence="4" id="KW-0547">Nucleotide-binding</keyword>
<dbReference type="PANTHER" id="PTHR11088">
    <property type="entry name" value="TRNA DIMETHYLALLYLTRANSFERASE"/>
    <property type="match status" value="1"/>
</dbReference>
<dbReference type="GO" id="GO:0005739">
    <property type="term" value="C:mitochondrion"/>
    <property type="evidence" value="ECO:0007669"/>
    <property type="project" value="TreeGrafter"/>
</dbReference>
<protein>
    <submittedName>
        <fullName evidence="7">Uncharacterized protein</fullName>
    </submittedName>
</protein>
<dbReference type="Gene3D" id="3.40.50.300">
    <property type="entry name" value="P-loop containing nucleotide triphosphate hydrolases"/>
    <property type="match status" value="1"/>
</dbReference>
<keyword evidence="5" id="KW-0067">ATP-binding</keyword>
<keyword evidence="8" id="KW-1185">Reference proteome</keyword>
<keyword evidence="3" id="KW-0203">Cytokinin biosynthesis</keyword>
<evidence type="ECO:0000313" key="8">
    <source>
        <dbReference type="Proteomes" id="UP001154282"/>
    </source>
</evidence>
<comment type="caution">
    <text evidence="7">The sequence shown here is derived from an EMBL/GenBank/DDBJ whole genome shotgun (WGS) entry which is preliminary data.</text>
</comment>
<evidence type="ECO:0000256" key="3">
    <source>
        <dbReference type="ARBA" id="ARBA00022712"/>
    </source>
</evidence>
<dbReference type="InterPro" id="IPR027417">
    <property type="entry name" value="P-loop_NTPase"/>
</dbReference>
<evidence type="ECO:0000256" key="5">
    <source>
        <dbReference type="ARBA" id="ARBA00022840"/>
    </source>
</evidence>
<feature type="region of interest" description="Disordered" evidence="6">
    <location>
        <begin position="47"/>
        <end position="75"/>
    </location>
</feature>
<dbReference type="AlphaFoldDB" id="A0AAV0NJ39"/>
<evidence type="ECO:0000313" key="7">
    <source>
        <dbReference type="EMBL" id="CAI0458306.1"/>
    </source>
</evidence>
<evidence type="ECO:0000256" key="6">
    <source>
        <dbReference type="SAM" id="MobiDB-lite"/>
    </source>
</evidence>
<dbReference type="GO" id="GO:0006400">
    <property type="term" value="P:tRNA modification"/>
    <property type="evidence" value="ECO:0007669"/>
    <property type="project" value="TreeGrafter"/>
</dbReference>
<dbReference type="PANTHER" id="PTHR11088:SF74">
    <property type="entry name" value="ADENYLATE ISOPENTENYLTRANSFERASE 5, CHLOROPLASTIC"/>
    <property type="match status" value="1"/>
</dbReference>
<dbReference type="Proteomes" id="UP001154282">
    <property type="component" value="Unassembled WGS sequence"/>
</dbReference>